<evidence type="ECO:0000256" key="1">
    <source>
        <dbReference type="ARBA" id="ARBA00022679"/>
    </source>
</evidence>
<dbReference type="PANTHER" id="PTHR46401:SF2">
    <property type="entry name" value="GLYCOSYLTRANSFERASE WBBK-RELATED"/>
    <property type="match status" value="1"/>
</dbReference>
<dbReference type="SUPFAM" id="SSF53756">
    <property type="entry name" value="UDP-Glycosyltransferase/glycogen phosphorylase"/>
    <property type="match status" value="1"/>
</dbReference>
<feature type="domain" description="Glycosyl transferase family 1" evidence="2">
    <location>
        <begin position="169"/>
        <end position="306"/>
    </location>
</feature>
<name>A0A7W3YV66_9GAMM</name>
<dbReference type="RefSeq" id="WP_182622734.1">
    <property type="nucleotide sequence ID" value="NZ_JACIUV010000005.1"/>
</dbReference>
<dbReference type="AlphaFoldDB" id="A0A7W3YV66"/>
<dbReference type="EMBL" id="JACIUV010000005">
    <property type="protein sequence ID" value="MBB1117751.1"/>
    <property type="molecule type" value="Genomic_DNA"/>
</dbReference>
<sequence>MQTTHRPAVWLPTIRANTGADVFTTRLCHALNAAGIRAEITWLPHRAEIMPWTAAPTQPPAWANLAHVNSWLPRRFWPHNLPVIVTVHHLVHDPAYAPYRSAAQAAYHRSIIRPRERAAISDAAAVTTVSEYVRGTVIEFAGRHDTLSIHNWVDTTRFTPAPITSERTGGPFRLLMAGSASRRKGIDLLPSFVEALGPGFQIRFAGADTPYTRGLDNVVMLGRISDEALLHEYQHCDAVVSLSRYEGFGYTALEAMACGKPFLGFDGSGLAEVMHHSSDCLAPLEDVVGLAIRCRKLLADRQLTRQACMQGRLQATTHFSEHTAIRSYLNTYRRAMGTNR</sequence>
<keyword evidence="1" id="KW-0808">Transferase</keyword>
<reference evidence="3 4" key="1">
    <citation type="submission" date="2020-08" db="EMBL/GenBank/DDBJ databases">
        <title>Stenotrophomonas sp. W1S232.</title>
        <authorList>
            <person name="Deng Y."/>
        </authorList>
    </citation>
    <scope>NUCLEOTIDE SEQUENCE [LARGE SCALE GENOMIC DNA]</scope>
    <source>
        <strain evidence="3 4">W1S232</strain>
    </source>
</reference>
<comment type="caution">
    <text evidence="3">The sequence shown here is derived from an EMBL/GenBank/DDBJ whole genome shotgun (WGS) entry which is preliminary data.</text>
</comment>
<dbReference type="Pfam" id="PF00534">
    <property type="entry name" value="Glycos_transf_1"/>
    <property type="match status" value="1"/>
</dbReference>
<dbReference type="PANTHER" id="PTHR46401">
    <property type="entry name" value="GLYCOSYLTRANSFERASE WBBK-RELATED"/>
    <property type="match status" value="1"/>
</dbReference>
<dbReference type="CDD" id="cd03801">
    <property type="entry name" value="GT4_PimA-like"/>
    <property type="match status" value="1"/>
</dbReference>
<dbReference type="GO" id="GO:0016757">
    <property type="term" value="F:glycosyltransferase activity"/>
    <property type="evidence" value="ECO:0007669"/>
    <property type="project" value="InterPro"/>
</dbReference>
<dbReference type="InterPro" id="IPR001296">
    <property type="entry name" value="Glyco_trans_1"/>
</dbReference>
<dbReference type="GO" id="GO:0009103">
    <property type="term" value="P:lipopolysaccharide biosynthetic process"/>
    <property type="evidence" value="ECO:0007669"/>
    <property type="project" value="TreeGrafter"/>
</dbReference>
<protein>
    <submittedName>
        <fullName evidence="3">Glycosyltransferase family 4 protein</fullName>
    </submittedName>
</protein>
<proteinExistence type="predicted"/>
<evidence type="ECO:0000313" key="3">
    <source>
        <dbReference type="EMBL" id="MBB1117751.1"/>
    </source>
</evidence>
<evidence type="ECO:0000313" key="4">
    <source>
        <dbReference type="Proteomes" id="UP000550609"/>
    </source>
</evidence>
<gene>
    <name evidence="3" type="ORF">H4O09_11885</name>
</gene>
<dbReference type="Proteomes" id="UP000550609">
    <property type="component" value="Unassembled WGS sequence"/>
</dbReference>
<dbReference type="Gene3D" id="3.40.50.2000">
    <property type="entry name" value="Glycogen Phosphorylase B"/>
    <property type="match status" value="2"/>
</dbReference>
<accession>A0A7W3YV66</accession>
<organism evidence="3 4">
    <name type="scientific">Stenotrophomonas koreensis</name>
    <dbReference type="NCBI Taxonomy" id="266128"/>
    <lineage>
        <taxon>Bacteria</taxon>
        <taxon>Pseudomonadati</taxon>
        <taxon>Pseudomonadota</taxon>
        <taxon>Gammaproteobacteria</taxon>
        <taxon>Lysobacterales</taxon>
        <taxon>Lysobacteraceae</taxon>
        <taxon>Stenotrophomonas</taxon>
    </lineage>
</organism>
<evidence type="ECO:0000259" key="2">
    <source>
        <dbReference type="Pfam" id="PF00534"/>
    </source>
</evidence>